<evidence type="ECO:0000313" key="10">
    <source>
        <dbReference type="EMBL" id="KAK9890898.1"/>
    </source>
</evidence>
<evidence type="ECO:0000256" key="8">
    <source>
        <dbReference type="ARBA" id="ARBA00023136"/>
    </source>
</evidence>
<dbReference type="GO" id="GO:0061617">
    <property type="term" value="C:MICOS complex"/>
    <property type="evidence" value="ECO:0007669"/>
    <property type="project" value="UniProtKB-UniRule"/>
</dbReference>
<reference evidence="10 11" key="1">
    <citation type="submission" date="2023-03" db="EMBL/GenBank/DDBJ databases">
        <title>Genome insight into feeding habits of ladybird beetles.</title>
        <authorList>
            <person name="Li H.-S."/>
            <person name="Huang Y.-H."/>
            <person name="Pang H."/>
        </authorList>
    </citation>
    <scope>NUCLEOTIDE SEQUENCE [LARGE SCALE GENOMIC DNA]</scope>
    <source>
        <strain evidence="10">SYSU_2023b</strain>
        <tissue evidence="10">Whole body</tissue>
    </source>
</reference>
<keyword evidence="11" id="KW-1185">Reference proteome</keyword>
<protein>
    <recommendedName>
        <fullName evidence="9">MICOS complex subunit MIC10</fullName>
    </recommendedName>
</protein>
<evidence type="ECO:0000256" key="2">
    <source>
        <dbReference type="ARBA" id="ARBA00004434"/>
    </source>
</evidence>
<organism evidence="10 11">
    <name type="scientific">Henosepilachna vigintioctopunctata</name>
    <dbReference type="NCBI Taxonomy" id="420089"/>
    <lineage>
        <taxon>Eukaryota</taxon>
        <taxon>Metazoa</taxon>
        <taxon>Ecdysozoa</taxon>
        <taxon>Arthropoda</taxon>
        <taxon>Hexapoda</taxon>
        <taxon>Insecta</taxon>
        <taxon>Pterygota</taxon>
        <taxon>Neoptera</taxon>
        <taxon>Endopterygota</taxon>
        <taxon>Coleoptera</taxon>
        <taxon>Polyphaga</taxon>
        <taxon>Cucujiformia</taxon>
        <taxon>Coccinelloidea</taxon>
        <taxon>Coccinellidae</taxon>
        <taxon>Epilachninae</taxon>
        <taxon>Epilachnini</taxon>
        <taxon>Henosepilachna</taxon>
    </lineage>
</organism>
<comment type="function">
    <text evidence="1 9">Component of the MICOS complex, a large protein complex of the mitochondrial inner membrane that plays crucial roles in the maintenance of crista junctions, inner membrane architecture, and formation of contact sites to the outer membrane.</text>
</comment>
<dbReference type="Pfam" id="PF04418">
    <property type="entry name" value="DUF543"/>
    <property type="match status" value="1"/>
</dbReference>
<name>A0AAW1VED3_9CUCU</name>
<keyword evidence="6 9" id="KW-1133">Transmembrane helix</keyword>
<dbReference type="InterPro" id="IPR007512">
    <property type="entry name" value="Mic10"/>
</dbReference>
<feature type="transmembrane region" description="Helical" evidence="9">
    <location>
        <begin position="23"/>
        <end position="41"/>
    </location>
</feature>
<evidence type="ECO:0000256" key="9">
    <source>
        <dbReference type="RuleBase" id="RU363011"/>
    </source>
</evidence>
<keyword evidence="8 9" id="KW-0472">Membrane</keyword>
<comment type="similarity">
    <text evidence="3 9">Belongs to the MICOS complex subunit Mic10 family.</text>
</comment>
<dbReference type="EMBL" id="JARQZJ010000126">
    <property type="protein sequence ID" value="KAK9890898.1"/>
    <property type="molecule type" value="Genomic_DNA"/>
</dbReference>
<evidence type="ECO:0000256" key="4">
    <source>
        <dbReference type="ARBA" id="ARBA00022692"/>
    </source>
</evidence>
<keyword evidence="4 9" id="KW-0812">Transmembrane</keyword>
<keyword evidence="5 9" id="KW-0999">Mitochondrion inner membrane</keyword>
<dbReference type="PANTHER" id="PTHR21304">
    <property type="entry name" value="MICOS COMPLEX SUBUNIT MIC10"/>
    <property type="match status" value="1"/>
</dbReference>
<evidence type="ECO:0000256" key="6">
    <source>
        <dbReference type="ARBA" id="ARBA00022989"/>
    </source>
</evidence>
<evidence type="ECO:0000313" key="11">
    <source>
        <dbReference type="Proteomes" id="UP001431783"/>
    </source>
</evidence>
<dbReference type="Proteomes" id="UP001431783">
    <property type="component" value="Unassembled WGS sequence"/>
</dbReference>
<evidence type="ECO:0000256" key="3">
    <source>
        <dbReference type="ARBA" id="ARBA00006792"/>
    </source>
</evidence>
<comment type="subcellular location">
    <subcellularLocation>
        <location evidence="2 9">Mitochondrion inner membrane</location>
        <topology evidence="2 9">Single-pass membrane protein</topology>
    </subcellularLocation>
</comment>
<sequence length="78" mass="8536">MGIPIYVEDEIGKKWDRCITDGLLKFSSGLLIGGLFSVLFFKRKRWPLLMGSGFGVGMAYSNCEKDLNATVTAAGKCL</sequence>
<dbReference type="AlphaFoldDB" id="A0AAW1VED3"/>
<keyword evidence="7 9" id="KW-0496">Mitochondrion</keyword>
<evidence type="ECO:0000256" key="7">
    <source>
        <dbReference type="ARBA" id="ARBA00023128"/>
    </source>
</evidence>
<gene>
    <name evidence="10" type="ORF">WA026_012240</name>
</gene>
<evidence type="ECO:0000256" key="1">
    <source>
        <dbReference type="ARBA" id="ARBA00002689"/>
    </source>
</evidence>
<proteinExistence type="inferred from homology"/>
<comment type="caution">
    <text evidence="10">The sequence shown here is derived from an EMBL/GenBank/DDBJ whole genome shotgun (WGS) entry which is preliminary data.</text>
</comment>
<evidence type="ECO:0000256" key="5">
    <source>
        <dbReference type="ARBA" id="ARBA00022792"/>
    </source>
</evidence>
<accession>A0AAW1VED3</accession>
<dbReference type="PANTHER" id="PTHR21304:SF0">
    <property type="entry name" value="MICOS COMPLEX SUBUNIT MIC10"/>
    <property type="match status" value="1"/>
</dbReference>
<comment type="subunit">
    <text evidence="9">Component of the mitochondrial contact site and cristae organizing system (MICOS) complex.</text>
</comment>